<dbReference type="AlphaFoldDB" id="A0AAF1K4K3"/>
<dbReference type="PANTHER" id="PTHR43327">
    <property type="entry name" value="STOMATIN-LIKE PROTEIN 2, MITOCHONDRIAL"/>
    <property type="match status" value="1"/>
</dbReference>
<keyword evidence="6" id="KW-1185">Reference proteome</keyword>
<organism evidence="5 6">
    <name type="scientific">Plastoroseomonas arctica</name>
    <dbReference type="NCBI Taxonomy" id="1509237"/>
    <lineage>
        <taxon>Bacteria</taxon>
        <taxon>Pseudomonadati</taxon>
        <taxon>Pseudomonadota</taxon>
        <taxon>Alphaproteobacteria</taxon>
        <taxon>Acetobacterales</taxon>
        <taxon>Acetobacteraceae</taxon>
        <taxon>Plastoroseomonas</taxon>
    </lineage>
</organism>
<dbReference type="EMBL" id="JAAEDH010000014">
    <property type="protein sequence ID" value="MBR0656049.1"/>
    <property type="molecule type" value="Genomic_DNA"/>
</dbReference>
<evidence type="ECO:0000313" key="5">
    <source>
        <dbReference type="EMBL" id="MBR0656049.1"/>
    </source>
</evidence>
<sequence length="350" mass="37358">MDINLGLGIGTVIFVALLILAVVTAAKGIRTVPQGEVWTVERFGAFTSILQPGLNFIIPYIDGIGRRVNVQEQVLDIPEQHVITRDNATVQVDGIVYYRVMDATKAAYAVQDLTQALQQLSMTNIRSVVGEMDLDATLSGRDRINTALLNILDGATEPWGAKISRVEIKRIEPPENLIRAMNLQMTAERERRATVAKAEGDREAEVKRAEGARSAAILAAEGRKEAAFRDAEARERSAEAEARATEMVAQVAAGAGVQALQYFIAEKYVKAFEVLAGNPAQKLVLVPMESTALAGGITAALELLRNSAEGGAPPQPRTPITPRPAPLAGPPPVGASAMTPAAPGSPWIRG</sequence>
<accession>A0AAF1K4K3</accession>
<dbReference type="GO" id="GO:0098552">
    <property type="term" value="C:side of membrane"/>
    <property type="evidence" value="ECO:0007669"/>
    <property type="project" value="UniProtKB-ARBA"/>
</dbReference>
<dbReference type="Proteomes" id="UP001196068">
    <property type="component" value="Unassembled WGS sequence"/>
</dbReference>
<evidence type="ECO:0000256" key="3">
    <source>
        <dbReference type="SAM" id="MobiDB-lite"/>
    </source>
</evidence>
<dbReference type="InterPro" id="IPR050710">
    <property type="entry name" value="Band7/mec-2_domain"/>
</dbReference>
<dbReference type="RefSeq" id="WP_211874889.1">
    <property type="nucleotide sequence ID" value="NZ_JAAEDH010000014.1"/>
</dbReference>
<protein>
    <submittedName>
        <fullName evidence="5">SPFH/Band 7/PHB domain protein</fullName>
    </submittedName>
</protein>
<dbReference type="SMART" id="SM00244">
    <property type="entry name" value="PHB"/>
    <property type="match status" value="1"/>
</dbReference>
<dbReference type="PRINTS" id="PR00721">
    <property type="entry name" value="STOMATIN"/>
</dbReference>
<reference evidence="5" key="2">
    <citation type="journal article" date="2021" name="Syst. Appl. Microbiol.">
        <title>Roseomonas hellenica sp. nov., isolated from roots of wild-growing Alkanna tinctoria.</title>
        <authorList>
            <person name="Rat A."/>
            <person name="Naranjo H.D."/>
            <person name="Lebbe L."/>
            <person name="Cnockaert M."/>
            <person name="Krigas N."/>
            <person name="Grigoriadou K."/>
            <person name="Maloupa E."/>
            <person name="Willems A."/>
        </authorList>
    </citation>
    <scope>NUCLEOTIDE SEQUENCE</scope>
    <source>
        <strain evidence="5">LMG 28251</strain>
    </source>
</reference>
<dbReference type="PANTHER" id="PTHR43327:SF10">
    <property type="entry name" value="STOMATIN-LIKE PROTEIN 2, MITOCHONDRIAL"/>
    <property type="match status" value="1"/>
</dbReference>
<comment type="subcellular location">
    <subcellularLocation>
        <location evidence="1">Membrane</location>
        <topology evidence="1">Single-pass membrane protein</topology>
    </subcellularLocation>
</comment>
<evidence type="ECO:0000256" key="1">
    <source>
        <dbReference type="ARBA" id="ARBA00004167"/>
    </source>
</evidence>
<proteinExistence type="inferred from homology"/>
<dbReference type="SUPFAM" id="SSF117892">
    <property type="entry name" value="Band 7/SPFH domain"/>
    <property type="match status" value="1"/>
</dbReference>
<evidence type="ECO:0000313" key="6">
    <source>
        <dbReference type="Proteomes" id="UP001196068"/>
    </source>
</evidence>
<dbReference type="InterPro" id="IPR001107">
    <property type="entry name" value="Band_7"/>
</dbReference>
<dbReference type="InterPro" id="IPR036013">
    <property type="entry name" value="Band_7/SPFH_dom_sf"/>
</dbReference>
<dbReference type="Pfam" id="PF01145">
    <property type="entry name" value="Band_7"/>
    <property type="match status" value="1"/>
</dbReference>
<feature type="region of interest" description="Disordered" evidence="3">
    <location>
        <begin position="308"/>
        <end position="350"/>
    </location>
</feature>
<evidence type="ECO:0000256" key="2">
    <source>
        <dbReference type="ARBA" id="ARBA00008164"/>
    </source>
</evidence>
<evidence type="ECO:0000259" key="4">
    <source>
        <dbReference type="SMART" id="SM00244"/>
    </source>
</evidence>
<dbReference type="GO" id="GO:0005886">
    <property type="term" value="C:plasma membrane"/>
    <property type="evidence" value="ECO:0007669"/>
    <property type="project" value="UniProtKB-ARBA"/>
</dbReference>
<dbReference type="Gene3D" id="3.30.479.30">
    <property type="entry name" value="Band 7 domain"/>
    <property type="match status" value="1"/>
</dbReference>
<gene>
    <name evidence="5" type="ORF">GXW79_13280</name>
</gene>
<reference evidence="5" key="1">
    <citation type="submission" date="2020-01" db="EMBL/GenBank/DDBJ databases">
        <authorList>
            <person name="Rat A."/>
        </authorList>
    </citation>
    <scope>NUCLEOTIDE SEQUENCE</scope>
    <source>
        <strain evidence="5">LMG 28251</strain>
    </source>
</reference>
<feature type="compositionally biased region" description="Pro residues" evidence="3">
    <location>
        <begin position="313"/>
        <end position="333"/>
    </location>
</feature>
<comment type="similarity">
    <text evidence="2">Belongs to the band 7/mec-2 family.</text>
</comment>
<comment type="caution">
    <text evidence="5">The sequence shown here is derived from an EMBL/GenBank/DDBJ whole genome shotgun (WGS) entry which is preliminary data.</text>
</comment>
<dbReference type="InterPro" id="IPR001972">
    <property type="entry name" value="Stomatin_HflK_fam"/>
</dbReference>
<name>A0AAF1K4K3_9PROT</name>
<dbReference type="CDD" id="cd08829">
    <property type="entry name" value="SPFH_paraslipin"/>
    <property type="match status" value="1"/>
</dbReference>
<dbReference type="FunFam" id="3.30.479.30:FF:000004">
    <property type="entry name" value="Putative membrane protease family, stomatin"/>
    <property type="match status" value="1"/>
</dbReference>
<feature type="domain" description="Band 7" evidence="4">
    <location>
        <begin position="27"/>
        <end position="185"/>
    </location>
</feature>